<dbReference type="OrthoDB" id="1412847at2"/>
<dbReference type="InterPro" id="IPR050261">
    <property type="entry name" value="FrsA_esterase"/>
</dbReference>
<protein>
    <submittedName>
        <fullName evidence="3 4">Dienelactone hydrolase</fullName>
    </submittedName>
</protein>
<dbReference type="RefSeq" id="WP_115227969.1">
    <property type="nucleotide sequence ID" value="NZ_CAWOLO010000011.1"/>
</dbReference>
<evidence type="ECO:0000256" key="1">
    <source>
        <dbReference type="ARBA" id="ARBA00022801"/>
    </source>
</evidence>
<organism evidence="3 5">
    <name type="scientific">Iodobacter fluviatilis</name>
    <dbReference type="NCBI Taxonomy" id="537"/>
    <lineage>
        <taxon>Bacteria</taxon>
        <taxon>Pseudomonadati</taxon>
        <taxon>Pseudomonadota</taxon>
        <taxon>Betaproteobacteria</taxon>
        <taxon>Neisseriales</taxon>
        <taxon>Chitinibacteraceae</taxon>
        <taxon>Iodobacter</taxon>
    </lineage>
</organism>
<dbReference type="EMBL" id="UGHR01000001">
    <property type="protein sequence ID" value="STQ91792.1"/>
    <property type="molecule type" value="Genomic_DNA"/>
</dbReference>
<dbReference type="Pfam" id="PF01738">
    <property type="entry name" value="DLH"/>
    <property type="match status" value="1"/>
</dbReference>
<dbReference type="Gene3D" id="3.40.50.1820">
    <property type="entry name" value="alpha/beta hydrolase"/>
    <property type="match status" value="1"/>
</dbReference>
<dbReference type="PANTHER" id="PTHR22946:SF9">
    <property type="entry name" value="POLYKETIDE TRANSFERASE AF380"/>
    <property type="match status" value="1"/>
</dbReference>
<evidence type="ECO:0000313" key="5">
    <source>
        <dbReference type="Proteomes" id="UP000255108"/>
    </source>
</evidence>
<gene>
    <name evidence="4" type="ORF">EV682_11164</name>
    <name evidence="3" type="ORF">NCTC11159_02871</name>
</gene>
<sequence>MRIIYWLYLLGVLALPAWAERVLIPGAEIILSAKYLPPPFPDAGPAAAVLLLHGCNGLSHSNGINPRPDRMAALLQEKGYAVLMLDSFSARDLQEICSVPLSKRTLSPRMRAEDARHALEWLKARKEIDGDRIGVIGWSHGATSVLALLGQKQPSVRVAVGFFPSCSSYLLRDKYQVTAPLLLLVGEDDDWTPAEPCRALVARADQPTFRLITYPDALHDFDNISLKPDETKRLTLGASSVSIAFNAEASSDAYRRTFKWLSPWLDLNRIPIAPPASRHGTTGVGKAAVLN</sequence>
<name>A0A377QA81_9NEIS</name>
<proteinExistence type="predicted"/>
<keyword evidence="1 3" id="KW-0378">Hydrolase</keyword>
<dbReference type="Proteomes" id="UP000255108">
    <property type="component" value="Unassembled WGS sequence"/>
</dbReference>
<dbReference type="InterPro" id="IPR002925">
    <property type="entry name" value="Dienelactn_hydro"/>
</dbReference>
<dbReference type="Proteomes" id="UP000295794">
    <property type="component" value="Unassembled WGS sequence"/>
</dbReference>
<reference evidence="3 5" key="1">
    <citation type="submission" date="2018-06" db="EMBL/GenBank/DDBJ databases">
        <authorList>
            <consortium name="Pathogen Informatics"/>
            <person name="Doyle S."/>
        </authorList>
    </citation>
    <scope>NUCLEOTIDE SEQUENCE [LARGE SCALE GENOMIC DNA]</scope>
    <source>
        <strain evidence="3 5">NCTC11159</strain>
    </source>
</reference>
<dbReference type="AlphaFoldDB" id="A0A377QA81"/>
<dbReference type="EMBL" id="SMBT01000011">
    <property type="protein sequence ID" value="TCU83701.1"/>
    <property type="molecule type" value="Genomic_DNA"/>
</dbReference>
<dbReference type="InterPro" id="IPR029058">
    <property type="entry name" value="AB_hydrolase_fold"/>
</dbReference>
<evidence type="ECO:0000313" key="3">
    <source>
        <dbReference type="EMBL" id="STQ91792.1"/>
    </source>
</evidence>
<reference evidence="4 6" key="2">
    <citation type="submission" date="2019-03" db="EMBL/GenBank/DDBJ databases">
        <title>Genomic Encyclopedia of Type Strains, Phase IV (KMG-IV): sequencing the most valuable type-strain genomes for metagenomic binning, comparative biology and taxonomic classification.</title>
        <authorList>
            <person name="Goeker M."/>
        </authorList>
    </citation>
    <scope>NUCLEOTIDE SEQUENCE [LARGE SCALE GENOMIC DNA]</scope>
    <source>
        <strain evidence="4 6">DSM 3764</strain>
    </source>
</reference>
<evidence type="ECO:0000313" key="4">
    <source>
        <dbReference type="EMBL" id="TCU83701.1"/>
    </source>
</evidence>
<evidence type="ECO:0000313" key="6">
    <source>
        <dbReference type="Proteomes" id="UP000295794"/>
    </source>
</evidence>
<evidence type="ECO:0000259" key="2">
    <source>
        <dbReference type="Pfam" id="PF01738"/>
    </source>
</evidence>
<keyword evidence="6" id="KW-1185">Reference proteome</keyword>
<dbReference type="SUPFAM" id="SSF53474">
    <property type="entry name" value="alpha/beta-Hydrolases"/>
    <property type="match status" value="1"/>
</dbReference>
<feature type="domain" description="Dienelactone hydrolase" evidence="2">
    <location>
        <begin position="45"/>
        <end position="263"/>
    </location>
</feature>
<dbReference type="PANTHER" id="PTHR22946">
    <property type="entry name" value="DIENELACTONE HYDROLASE DOMAIN-CONTAINING PROTEIN-RELATED"/>
    <property type="match status" value="1"/>
</dbReference>
<dbReference type="GO" id="GO:0052689">
    <property type="term" value="F:carboxylic ester hydrolase activity"/>
    <property type="evidence" value="ECO:0007669"/>
    <property type="project" value="UniProtKB-ARBA"/>
</dbReference>
<accession>A0A377QA81</accession>